<dbReference type="GeneID" id="5543950"/>
<dbReference type="InParanoid" id="A7TPG8"/>
<gene>
    <name evidence="2" type="ORF">Kpol_507p16</name>
</gene>
<dbReference type="EMBL" id="DS480442">
    <property type="protein sequence ID" value="EDO15854.1"/>
    <property type="molecule type" value="Genomic_DNA"/>
</dbReference>
<dbReference type="KEGG" id="vpo:Kpol_507p16"/>
<accession>A7TPG8</accession>
<evidence type="ECO:0000313" key="3">
    <source>
        <dbReference type="Proteomes" id="UP000000267"/>
    </source>
</evidence>
<dbReference type="Proteomes" id="UP000000267">
    <property type="component" value="Unassembled WGS sequence"/>
</dbReference>
<evidence type="ECO:0000256" key="1">
    <source>
        <dbReference type="SAM" id="MobiDB-lite"/>
    </source>
</evidence>
<organism evidence="3">
    <name type="scientific">Vanderwaltozyma polyspora (strain ATCC 22028 / DSM 70294 / BCRC 21397 / CBS 2163 / NBRC 10782 / NRRL Y-8283 / UCD 57-17)</name>
    <name type="common">Kluyveromyces polysporus</name>
    <dbReference type="NCBI Taxonomy" id="436907"/>
    <lineage>
        <taxon>Eukaryota</taxon>
        <taxon>Fungi</taxon>
        <taxon>Dikarya</taxon>
        <taxon>Ascomycota</taxon>
        <taxon>Saccharomycotina</taxon>
        <taxon>Saccharomycetes</taxon>
        <taxon>Saccharomycetales</taxon>
        <taxon>Saccharomycetaceae</taxon>
        <taxon>Vanderwaltozyma</taxon>
    </lineage>
</organism>
<evidence type="ECO:0000313" key="2">
    <source>
        <dbReference type="EMBL" id="EDO15854.1"/>
    </source>
</evidence>
<sequence>FFEKHTSPLKGMEVLDDDDKRELDPVRKRLFVDDSFTDGDDLVEQGDDSSLVILEEEPFLTSSPIKFQQNIILEAPHNDNSIKVALDESPTKKRKTKTDINLTPSNDCPGQDAKDNQVEEDLLKEDELFIDKILYETEELKKILNVDSDSNDEDL</sequence>
<protein>
    <submittedName>
        <fullName evidence="2">Uncharacterized protein</fullName>
    </submittedName>
</protein>
<dbReference type="RefSeq" id="XP_001643712.1">
    <property type="nucleotide sequence ID" value="XM_001643662.1"/>
</dbReference>
<dbReference type="HOGENOM" id="CLU_1699809_0_0_1"/>
<reference evidence="2 3" key="1">
    <citation type="journal article" date="2007" name="Proc. Natl. Acad. Sci. U.S.A.">
        <title>Independent sorting-out of thousands of duplicated gene pairs in two yeast species descended from a whole-genome duplication.</title>
        <authorList>
            <person name="Scannell D.R."/>
            <person name="Frank A.C."/>
            <person name="Conant G.C."/>
            <person name="Byrne K.P."/>
            <person name="Woolfit M."/>
            <person name="Wolfe K.H."/>
        </authorList>
    </citation>
    <scope>NUCLEOTIDE SEQUENCE [LARGE SCALE GENOMIC DNA]</scope>
    <source>
        <strain evidence="3">ATCC 22028 / DSM 70294 / BCRC 21397 / CBS 2163 / NBRC 10782 / NRRL Y-8283 / UCD 57-17</strain>
    </source>
</reference>
<dbReference type="AlphaFoldDB" id="A7TPG8"/>
<name>A7TPG8_VANPO</name>
<keyword evidence="3" id="KW-1185">Reference proteome</keyword>
<proteinExistence type="predicted"/>
<feature type="compositionally biased region" description="Polar residues" evidence="1">
    <location>
        <begin position="99"/>
        <end position="108"/>
    </location>
</feature>
<feature type="non-terminal residue" evidence="2">
    <location>
        <position position="1"/>
    </location>
</feature>
<feature type="region of interest" description="Disordered" evidence="1">
    <location>
        <begin position="89"/>
        <end position="114"/>
    </location>
</feature>